<reference evidence="4" key="1">
    <citation type="submission" date="2017-02" db="UniProtKB">
        <authorList>
            <consortium name="WormBaseParasite"/>
        </authorList>
    </citation>
    <scope>IDENTIFICATION</scope>
</reference>
<dbReference type="WBParaSite" id="SMUV_0000368801-mRNA-1">
    <property type="protein sequence ID" value="SMUV_0000368801-mRNA-1"/>
    <property type="gene ID" value="SMUV_0000368801"/>
</dbReference>
<evidence type="ECO:0000313" key="4">
    <source>
        <dbReference type="WBParaSite" id="SMUV_0000368801-mRNA-1"/>
    </source>
</evidence>
<keyword evidence="2" id="KW-0472">Membrane</keyword>
<accession>A0A0N5AH50</accession>
<keyword evidence="2" id="KW-1133">Transmembrane helix</keyword>
<proteinExistence type="predicted"/>
<organism evidence="3 4">
    <name type="scientific">Syphacia muris</name>
    <dbReference type="NCBI Taxonomy" id="451379"/>
    <lineage>
        <taxon>Eukaryota</taxon>
        <taxon>Metazoa</taxon>
        <taxon>Ecdysozoa</taxon>
        <taxon>Nematoda</taxon>
        <taxon>Chromadorea</taxon>
        <taxon>Rhabditida</taxon>
        <taxon>Spirurina</taxon>
        <taxon>Oxyuridomorpha</taxon>
        <taxon>Oxyuroidea</taxon>
        <taxon>Oxyuridae</taxon>
        <taxon>Syphacia</taxon>
    </lineage>
</organism>
<keyword evidence="3" id="KW-1185">Reference proteome</keyword>
<name>A0A0N5AH50_9BILA</name>
<feature type="transmembrane region" description="Helical" evidence="2">
    <location>
        <begin position="41"/>
        <end position="67"/>
    </location>
</feature>
<dbReference type="Proteomes" id="UP000046393">
    <property type="component" value="Unplaced"/>
</dbReference>
<feature type="compositionally biased region" description="Acidic residues" evidence="1">
    <location>
        <begin position="1"/>
        <end position="12"/>
    </location>
</feature>
<dbReference type="AlphaFoldDB" id="A0A0N5AH50"/>
<keyword evidence="2" id="KW-0812">Transmembrane</keyword>
<sequence>MAENCDDNNADDDDKRRQRRRRGDGGDCSDDDNVQGRRICIVYAIIYCIFAYEKAILLLTSFLIAIFKLLQQ</sequence>
<evidence type="ECO:0000313" key="3">
    <source>
        <dbReference type="Proteomes" id="UP000046393"/>
    </source>
</evidence>
<protein>
    <submittedName>
        <fullName evidence="4">Uncharacterized protein</fullName>
    </submittedName>
</protein>
<evidence type="ECO:0000256" key="1">
    <source>
        <dbReference type="SAM" id="MobiDB-lite"/>
    </source>
</evidence>
<feature type="region of interest" description="Disordered" evidence="1">
    <location>
        <begin position="1"/>
        <end position="33"/>
    </location>
</feature>
<evidence type="ECO:0000256" key="2">
    <source>
        <dbReference type="SAM" id="Phobius"/>
    </source>
</evidence>